<feature type="signal peptide" evidence="5">
    <location>
        <begin position="1"/>
        <end position="20"/>
    </location>
</feature>
<evidence type="ECO:0000259" key="6">
    <source>
        <dbReference type="PROSITE" id="PS51296"/>
    </source>
</evidence>
<dbReference type="InterPro" id="IPR036922">
    <property type="entry name" value="Rieske_2Fe-2S_sf"/>
</dbReference>
<gene>
    <name evidence="7" type="ORF">B0I31_12232</name>
</gene>
<dbReference type="GO" id="GO:0004497">
    <property type="term" value="F:monooxygenase activity"/>
    <property type="evidence" value="ECO:0007669"/>
    <property type="project" value="UniProtKB-ARBA"/>
</dbReference>
<dbReference type="AlphaFoldDB" id="A0A2P8HXS1"/>
<dbReference type="Pfam" id="PF00355">
    <property type="entry name" value="Rieske"/>
    <property type="match status" value="1"/>
</dbReference>
<dbReference type="RefSeq" id="WP_106619998.1">
    <property type="nucleotide sequence ID" value="NZ_PYAX01000022.1"/>
</dbReference>
<dbReference type="Gene3D" id="2.102.10.10">
    <property type="entry name" value="Rieske [2Fe-2S] iron-sulphur domain"/>
    <property type="match status" value="1"/>
</dbReference>
<keyword evidence="4" id="KW-0411">Iron-sulfur</keyword>
<dbReference type="GO" id="GO:0016705">
    <property type="term" value="F:oxidoreductase activity, acting on paired donors, with incorporation or reduction of molecular oxygen"/>
    <property type="evidence" value="ECO:0007669"/>
    <property type="project" value="UniProtKB-ARBA"/>
</dbReference>
<dbReference type="Proteomes" id="UP000241118">
    <property type="component" value="Unassembled WGS sequence"/>
</dbReference>
<dbReference type="GO" id="GO:0051537">
    <property type="term" value="F:2 iron, 2 sulfur cluster binding"/>
    <property type="evidence" value="ECO:0007669"/>
    <property type="project" value="UniProtKB-KW"/>
</dbReference>
<evidence type="ECO:0000313" key="7">
    <source>
        <dbReference type="EMBL" id="PSL51036.1"/>
    </source>
</evidence>
<feature type="domain" description="Rieske" evidence="6">
    <location>
        <begin position="40"/>
        <end position="135"/>
    </location>
</feature>
<keyword evidence="2" id="KW-0479">Metal-binding</keyword>
<dbReference type="SUPFAM" id="SSF50022">
    <property type="entry name" value="ISP domain"/>
    <property type="match status" value="1"/>
</dbReference>
<evidence type="ECO:0000256" key="1">
    <source>
        <dbReference type="ARBA" id="ARBA00022714"/>
    </source>
</evidence>
<name>A0A2P8HXS1_SACCR</name>
<evidence type="ECO:0000313" key="8">
    <source>
        <dbReference type="Proteomes" id="UP000241118"/>
    </source>
</evidence>
<reference evidence="7 8" key="1">
    <citation type="submission" date="2018-03" db="EMBL/GenBank/DDBJ databases">
        <title>Genomic Encyclopedia of Type Strains, Phase III (KMG-III): the genomes of soil and plant-associated and newly described type strains.</title>
        <authorList>
            <person name="Whitman W."/>
        </authorList>
    </citation>
    <scope>NUCLEOTIDE SEQUENCE [LARGE SCALE GENOMIC DNA]</scope>
    <source>
        <strain evidence="7 8">CGMCC 4.7097</strain>
    </source>
</reference>
<dbReference type="EMBL" id="PYAX01000022">
    <property type="protein sequence ID" value="PSL51036.1"/>
    <property type="molecule type" value="Genomic_DNA"/>
</dbReference>
<keyword evidence="5" id="KW-0732">Signal</keyword>
<evidence type="ECO:0000256" key="2">
    <source>
        <dbReference type="ARBA" id="ARBA00022723"/>
    </source>
</evidence>
<evidence type="ECO:0000256" key="5">
    <source>
        <dbReference type="SAM" id="SignalP"/>
    </source>
</evidence>
<accession>A0A2P8HXS1</accession>
<organism evidence="7 8">
    <name type="scientific">Saccharothrix carnea</name>
    <dbReference type="NCBI Taxonomy" id="1280637"/>
    <lineage>
        <taxon>Bacteria</taxon>
        <taxon>Bacillati</taxon>
        <taxon>Actinomycetota</taxon>
        <taxon>Actinomycetes</taxon>
        <taxon>Pseudonocardiales</taxon>
        <taxon>Pseudonocardiaceae</taxon>
        <taxon>Saccharothrix</taxon>
    </lineage>
</organism>
<evidence type="ECO:0000256" key="3">
    <source>
        <dbReference type="ARBA" id="ARBA00023004"/>
    </source>
</evidence>
<dbReference type="GO" id="GO:0046872">
    <property type="term" value="F:metal ion binding"/>
    <property type="evidence" value="ECO:0007669"/>
    <property type="project" value="UniProtKB-KW"/>
</dbReference>
<proteinExistence type="predicted"/>
<feature type="chain" id="PRO_5038773681" evidence="5">
    <location>
        <begin position="21"/>
        <end position="136"/>
    </location>
</feature>
<keyword evidence="1" id="KW-0001">2Fe-2S</keyword>
<evidence type="ECO:0000256" key="4">
    <source>
        <dbReference type="ARBA" id="ARBA00023014"/>
    </source>
</evidence>
<comment type="caution">
    <text evidence="7">The sequence shown here is derived from an EMBL/GenBank/DDBJ whole genome shotgun (WGS) entry which is preliminary data.</text>
</comment>
<keyword evidence="8" id="KW-1185">Reference proteome</keyword>
<dbReference type="InterPro" id="IPR017941">
    <property type="entry name" value="Rieske_2Fe-2S"/>
</dbReference>
<dbReference type="PROSITE" id="PS51296">
    <property type="entry name" value="RIESKE"/>
    <property type="match status" value="1"/>
</dbReference>
<dbReference type="CDD" id="cd03467">
    <property type="entry name" value="Rieske"/>
    <property type="match status" value="1"/>
</dbReference>
<sequence length="136" mass="13291">MDRRTLLCGLLALTASAPLAGCGTGAPTRRPGVGSARAGDRVAGLADVPVGSGALVDVGGDGQLLLVRASESEVRAFNPACPHQGTTVNPPAGGTISCPTHRSAFDPTTGAVLSGPSPRGLAEVAVAVSGPDVLLS</sequence>
<dbReference type="OrthoDB" id="25106at2"/>
<protein>
    <submittedName>
        <fullName evidence="7">Nitrite reductase/ring-hydroxylating ferredoxin subunit</fullName>
    </submittedName>
</protein>
<keyword evidence="3" id="KW-0408">Iron</keyword>